<reference evidence="1 2" key="2">
    <citation type="journal article" date="2021" name="Microorganisms">
        <title>The Ever-Expanding Pseudomonas Genus: Description of 43 New Species and Partition of the Pseudomonas putida Group.</title>
        <authorList>
            <person name="Girard L."/>
            <person name="Lood C."/>
            <person name="Hofte M."/>
            <person name="Vandamme P."/>
            <person name="Rokni-Zadeh H."/>
            <person name="van Noort V."/>
            <person name="Lavigne R."/>
            <person name="De Mot R."/>
        </authorList>
    </citation>
    <scope>NUCLEOTIDE SEQUENCE [LARGE SCALE GENOMIC DNA]</scope>
    <source>
        <strain evidence="1 2">SWRI65</strain>
    </source>
</reference>
<dbReference type="RefSeq" id="WP_186550222.1">
    <property type="nucleotide sequence ID" value="NZ_CP077091.1"/>
</dbReference>
<sequence length="140" mass="16016">MNRYAYVLVDYVKPFNKVMQIVDAEETPTYLPNGFWVEITGNTAVQVGWKATTVNYVDWFFSEPTYDEREKDIAYEVLTLLNAAGKWLLVNPLEYKNDIGVASPEEQALLLAYKHYCVDVSGVKTQSGYPYTVNWPVAPF</sequence>
<dbReference type="AlphaFoldDB" id="A0A9E6P466"/>
<dbReference type="EMBL" id="CP077091">
    <property type="protein sequence ID" value="QXI19652.1"/>
    <property type="molecule type" value="Genomic_DNA"/>
</dbReference>
<evidence type="ECO:0000313" key="2">
    <source>
        <dbReference type="Proteomes" id="UP000631521"/>
    </source>
</evidence>
<keyword evidence="2" id="KW-1185">Reference proteome</keyword>
<organism evidence="1 2">
    <name type="scientific">Pseudomonas hamedanensis</name>
    <dbReference type="NCBI Taxonomy" id="2745504"/>
    <lineage>
        <taxon>Bacteria</taxon>
        <taxon>Pseudomonadati</taxon>
        <taxon>Pseudomonadota</taxon>
        <taxon>Gammaproteobacteria</taxon>
        <taxon>Pseudomonadales</taxon>
        <taxon>Pseudomonadaceae</taxon>
        <taxon>Pseudomonas</taxon>
    </lineage>
</organism>
<protein>
    <submittedName>
        <fullName evidence="1">Tail fiber assembly protein</fullName>
    </submittedName>
</protein>
<proteinExistence type="predicted"/>
<dbReference type="KEGG" id="phv:HU739_011835"/>
<dbReference type="Pfam" id="PF02413">
    <property type="entry name" value="Caudo_TAP"/>
    <property type="match status" value="1"/>
</dbReference>
<accession>A0A9E6P466</accession>
<dbReference type="Proteomes" id="UP000631521">
    <property type="component" value="Chromosome"/>
</dbReference>
<name>A0A9E6P466_9PSED</name>
<dbReference type="InterPro" id="IPR003458">
    <property type="entry name" value="Phage_T4_Gp38_tail_assem"/>
</dbReference>
<gene>
    <name evidence="1" type="ORF">HU739_011835</name>
</gene>
<reference evidence="1 2" key="1">
    <citation type="journal article" date="2020" name="Microorganisms">
        <title>Reliable Identification of Environmental Pseudomonas Isolates Using the rpoD Gene.</title>
        <authorList>
            <consortium name="The Broad Institute Genome Sequencing Platform"/>
            <person name="Girard L."/>
            <person name="Lood C."/>
            <person name="Rokni-Zadeh H."/>
            <person name="van Noort V."/>
            <person name="Lavigne R."/>
            <person name="De Mot R."/>
        </authorList>
    </citation>
    <scope>NUCLEOTIDE SEQUENCE [LARGE SCALE GENOMIC DNA]</scope>
    <source>
        <strain evidence="1 2">SWRI65</strain>
    </source>
</reference>
<evidence type="ECO:0000313" key="1">
    <source>
        <dbReference type="EMBL" id="QXI19652.1"/>
    </source>
</evidence>